<dbReference type="Pfam" id="PF07833">
    <property type="entry name" value="Cu_amine_oxidN1"/>
    <property type="match status" value="1"/>
</dbReference>
<reference evidence="3" key="1">
    <citation type="submission" date="2021-03" db="EMBL/GenBank/DDBJ databases">
        <title>Antimicrobial resistance genes in bacteria isolated from Japanese honey, and their potential for conferring macrolide and lincosamide resistance in the American foulbrood pathogen Paenibacillus larvae.</title>
        <authorList>
            <person name="Okamoto M."/>
            <person name="Kumagai M."/>
            <person name="Kanamori H."/>
            <person name="Takamatsu D."/>
        </authorList>
    </citation>
    <scope>NUCLEOTIDE SEQUENCE</scope>
    <source>
        <strain evidence="3">J2TS6</strain>
    </source>
</reference>
<organism evidence="3 4">
    <name type="scientific">Paenibacillus albilobatus</name>
    <dbReference type="NCBI Taxonomy" id="2716884"/>
    <lineage>
        <taxon>Bacteria</taxon>
        <taxon>Bacillati</taxon>
        <taxon>Bacillota</taxon>
        <taxon>Bacilli</taxon>
        <taxon>Bacillales</taxon>
        <taxon>Paenibacillaceae</taxon>
        <taxon>Paenibacillus</taxon>
    </lineage>
</organism>
<evidence type="ECO:0000256" key="1">
    <source>
        <dbReference type="SAM" id="SignalP"/>
    </source>
</evidence>
<evidence type="ECO:0000313" key="4">
    <source>
        <dbReference type="Proteomes" id="UP000679779"/>
    </source>
</evidence>
<protein>
    <recommendedName>
        <fullName evidence="2">Copper amine oxidase-like N-terminal domain-containing protein</fullName>
    </recommendedName>
</protein>
<feature type="domain" description="Copper amine oxidase-like N-terminal" evidence="2">
    <location>
        <begin position="35"/>
        <end position="132"/>
    </location>
</feature>
<feature type="signal peptide" evidence="1">
    <location>
        <begin position="1"/>
        <end position="26"/>
    </location>
</feature>
<dbReference type="EMBL" id="BORQ01000004">
    <property type="protein sequence ID" value="GIO32703.1"/>
    <property type="molecule type" value="Genomic_DNA"/>
</dbReference>
<proteinExistence type="predicted"/>
<feature type="chain" id="PRO_5038101877" description="Copper amine oxidase-like N-terminal domain-containing protein" evidence="1">
    <location>
        <begin position="27"/>
        <end position="267"/>
    </location>
</feature>
<sequence length="267" mass="29552">MFKKWTVSLLASAVLMVPTFAASSFADGAPVQLDSGKLQNNRMLIPLRSVSEHMGAKVDWNQQTKQITITKDSTTIKLTINSPKVSVNQSQVTLDVPAKLYGGGMTYVPLRFVSQTLGAEVGWDQQAKQATIKTADQQIVVSLDQKVEVPSAKRITDQRLKVLVGKLNEATDISSIKQVRAYFSPYFTDRFINSIILNKGLENKNKFEVIFQSGTTYKDSSTATVIQSSGTNSNNQTLYRRATLVYTDKGWKVDGVSFQMVDEIVNP</sequence>
<dbReference type="AlphaFoldDB" id="A0A919XM48"/>
<dbReference type="InterPro" id="IPR036582">
    <property type="entry name" value="Mao_N_sf"/>
</dbReference>
<keyword evidence="1" id="KW-0732">Signal</keyword>
<dbReference type="RefSeq" id="WP_160039676.1">
    <property type="nucleotide sequence ID" value="NZ_BORQ01000004.1"/>
</dbReference>
<gene>
    <name evidence="3" type="ORF">J2TS6_38440</name>
</gene>
<keyword evidence="4" id="KW-1185">Reference proteome</keyword>
<dbReference type="SUPFAM" id="SSF55383">
    <property type="entry name" value="Copper amine oxidase, domain N"/>
    <property type="match status" value="1"/>
</dbReference>
<dbReference type="InterPro" id="IPR012854">
    <property type="entry name" value="Cu_amine_oxidase-like_N"/>
</dbReference>
<comment type="caution">
    <text evidence="3">The sequence shown here is derived from an EMBL/GenBank/DDBJ whole genome shotgun (WGS) entry which is preliminary data.</text>
</comment>
<dbReference type="Gene3D" id="3.30.457.10">
    <property type="entry name" value="Copper amine oxidase-like, N-terminal domain"/>
    <property type="match status" value="1"/>
</dbReference>
<dbReference type="Proteomes" id="UP000679779">
    <property type="component" value="Unassembled WGS sequence"/>
</dbReference>
<accession>A0A919XM48</accession>
<name>A0A919XM48_9BACL</name>
<evidence type="ECO:0000259" key="2">
    <source>
        <dbReference type="Pfam" id="PF07833"/>
    </source>
</evidence>
<evidence type="ECO:0000313" key="3">
    <source>
        <dbReference type="EMBL" id="GIO32703.1"/>
    </source>
</evidence>